<dbReference type="AlphaFoldDB" id="A0A4P9ZF57"/>
<dbReference type="PANTHER" id="PTHR18898:SF2">
    <property type="entry name" value="NUCLEOPROTEIN TPR"/>
    <property type="match status" value="1"/>
</dbReference>
<proteinExistence type="predicted"/>
<feature type="compositionally biased region" description="Basic and acidic residues" evidence="2">
    <location>
        <begin position="703"/>
        <end position="713"/>
    </location>
</feature>
<feature type="region of interest" description="Disordered" evidence="2">
    <location>
        <begin position="534"/>
        <end position="559"/>
    </location>
</feature>
<dbReference type="Proteomes" id="UP000268321">
    <property type="component" value="Unassembled WGS sequence"/>
</dbReference>
<gene>
    <name evidence="3" type="ORF">METBISCDRAFT_13690</name>
</gene>
<accession>A0A4P9ZF57</accession>
<dbReference type="EMBL" id="ML004439">
    <property type="protein sequence ID" value="RKP31595.1"/>
    <property type="molecule type" value="Genomic_DNA"/>
</dbReference>
<feature type="coiled-coil region" evidence="1">
    <location>
        <begin position="580"/>
        <end position="628"/>
    </location>
</feature>
<feature type="region of interest" description="Disordered" evidence="2">
    <location>
        <begin position="703"/>
        <end position="734"/>
    </location>
</feature>
<reference evidence="4" key="1">
    <citation type="journal article" date="2018" name="Nat. Microbiol.">
        <title>Leveraging single-cell genomics to expand the fungal tree of life.</title>
        <authorList>
            <person name="Ahrendt S.R."/>
            <person name="Quandt C.A."/>
            <person name="Ciobanu D."/>
            <person name="Clum A."/>
            <person name="Salamov A."/>
            <person name="Andreopoulos B."/>
            <person name="Cheng J.F."/>
            <person name="Woyke T."/>
            <person name="Pelin A."/>
            <person name="Henrissat B."/>
            <person name="Reynolds N.K."/>
            <person name="Benny G.L."/>
            <person name="Smith M.E."/>
            <person name="James T.Y."/>
            <person name="Grigoriev I.V."/>
        </authorList>
    </citation>
    <scope>NUCLEOTIDE SEQUENCE [LARGE SCALE GENOMIC DNA]</scope>
    <source>
        <strain evidence="4">Baker2002</strain>
    </source>
</reference>
<feature type="compositionally biased region" description="Basic and acidic residues" evidence="2">
    <location>
        <begin position="538"/>
        <end position="559"/>
    </location>
</feature>
<keyword evidence="4" id="KW-1185">Reference proteome</keyword>
<sequence>MQLGTFVASLQALLAEREASAQDLTAKLLQSLVNYQTLQERISEKDERIQVLSAQAELALKAQNLKLEQVGQLSQRMLEAKTQLGEKSAQVEQCRRELELCRRELERRKSRTSPDDAAVFDGASVLRLEYEDVKAALSDAEQQVHEFCGIARAAEDALQSAAASHAEYKATMEQTVRALENDKQALAGSVGAKEADANALRDTIRVSEDRFRAELVQLQAQLQETAYKAQAYDDMKRDMERQLDAVAADLRNQVTLHGDLAQRCDAKAREAEQLNEQVARQKDEMAAVQAAAAEAAEQLRRAREQKAAAEAVLGEKQAAHDEELQAAKARITDLECQYNLALNQVELQAKAAVSGADSGADDTDMRDELRQVVRFLRREKDAAGARAAQLAHDAQTLRADLDRVSFELAAAKAQQARLETHKVNVDASAQEHARLMEQLDQLNLLRESNVTLRAQGQELQRRAEAAEAALRAKEQKSAAPAGENTAAVQEQEMRLVREENERLRERLAGNEDYKQLMQRFENLKAEFKTKLQAHRNKNKELERQIEARDAEAQKAPETEKEMAMLKDQTAKLAAEKDSAVKKLAAEKDAALRKVEAEKNVAKKLAAEKDAALKKLADVELRLDKAADADAENIADFDAERKKLAAACDAEKKRLAGEHDKKIAALQEKFEERLVREKKSVEASVEKKCEFKLRVLNRKLERFERERKEREGKRPLPGGKPAAKKAKDAVTRREM</sequence>
<feature type="compositionally biased region" description="Basic and acidic residues" evidence="2">
    <location>
        <begin position="724"/>
        <end position="734"/>
    </location>
</feature>
<dbReference type="GO" id="GO:0017056">
    <property type="term" value="F:structural constituent of nuclear pore"/>
    <property type="evidence" value="ECO:0007669"/>
    <property type="project" value="TreeGrafter"/>
</dbReference>
<keyword evidence="1" id="KW-0175">Coiled coil</keyword>
<name>A0A4P9ZF57_9ASCO</name>
<evidence type="ECO:0000313" key="3">
    <source>
        <dbReference type="EMBL" id="RKP31595.1"/>
    </source>
</evidence>
<organism evidence="3 4">
    <name type="scientific">Metschnikowia bicuspidata</name>
    <dbReference type="NCBI Taxonomy" id="27322"/>
    <lineage>
        <taxon>Eukaryota</taxon>
        <taxon>Fungi</taxon>
        <taxon>Dikarya</taxon>
        <taxon>Ascomycota</taxon>
        <taxon>Saccharomycotina</taxon>
        <taxon>Pichiomycetes</taxon>
        <taxon>Metschnikowiaceae</taxon>
        <taxon>Metschnikowia</taxon>
    </lineage>
</organism>
<dbReference type="GO" id="GO:0006406">
    <property type="term" value="P:mRNA export from nucleus"/>
    <property type="evidence" value="ECO:0007669"/>
    <property type="project" value="TreeGrafter"/>
</dbReference>
<dbReference type="OrthoDB" id="343070at2759"/>
<evidence type="ECO:0000256" key="1">
    <source>
        <dbReference type="SAM" id="Coils"/>
    </source>
</evidence>
<dbReference type="PANTHER" id="PTHR18898">
    <property type="entry name" value="NUCLEOPROTEIN TPR-RELATED"/>
    <property type="match status" value="1"/>
</dbReference>
<evidence type="ECO:0000313" key="4">
    <source>
        <dbReference type="Proteomes" id="UP000268321"/>
    </source>
</evidence>
<dbReference type="GO" id="GO:0005643">
    <property type="term" value="C:nuclear pore"/>
    <property type="evidence" value="ECO:0007669"/>
    <property type="project" value="TreeGrafter"/>
</dbReference>
<feature type="coiled-coil region" evidence="1">
    <location>
        <begin position="84"/>
        <end position="143"/>
    </location>
</feature>
<evidence type="ECO:0000256" key="2">
    <source>
        <dbReference type="SAM" id="MobiDB-lite"/>
    </source>
</evidence>
<protein>
    <submittedName>
        <fullName evidence="3">Uncharacterized protein</fullName>
    </submittedName>
</protein>